<dbReference type="EMBL" id="KB707787">
    <property type="protein sequence ID" value="EMR88361.1"/>
    <property type="molecule type" value="Genomic_DNA"/>
</dbReference>
<dbReference type="Pfam" id="PF20150">
    <property type="entry name" value="2EXR"/>
    <property type="match status" value="1"/>
</dbReference>
<dbReference type="PANTHER" id="PTHR35910:SF6">
    <property type="entry name" value="2EXR DOMAIN-CONTAINING PROTEIN"/>
    <property type="match status" value="1"/>
</dbReference>
<evidence type="ECO:0000313" key="3">
    <source>
        <dbReference type="EMBL" id="EMR88361.1"/>
    </source>
</evidence>
<reference evidence="4" key="1">
    <citation type="journal article" date="2013" name="Genome Announc.">
        <title>Draft genome sequence of Botrytis cinerea BcDW1, inoculum for noble rot of grape berries.</title>
        <authorList>
            <person name="Blanco-Ulate B."/>
            <person name="Allen G."/>
            <person name="Powell A.L."/>
            <person name="Cantu D."/>
        </authorList>
    </citation>
    <scope>NUCLEOTIDE SEQUENCE [LARGE SCALE GENOMIC DNA]</scope>
    <source>
        <strain evidence="4">BcDW1</strain>
    </source>
</reference>
<evidence type="ECO:0000256" key="1">
    <source>
        <dbReference type="SAM" id="MobiDB-lite"/>
    </source>
</evidence>
<protein>
    <recommendedName>
        <fullName evidence="2">2EXR domain-containing protein</fullName>
    </recommendedName>
</protein>
<evidence type="ECO:0000259" key="2">
    <source>
        <dbReference type="Pfam" id="PF20150"/>
    </source>
</evidence>
<dbReference type="OrthoDB" id="3513892at2759"/>
<feature type="compositionally biased region" description="Basic residues" evidence="1">
    <location>
        <begin position="69"/>
        <end position="102"/>
    </location>
</feature>
<accession>M7TXH5</accession>
<name>M7TXH5_BOTF1</name>
<organism evidence="3 4">
    <name type="scientific">Botryotinia fuckeliana (strain BcDW1)</name>
    <name type="common">Noble rot fungus</name>
    <name type="synonym">Botrytis cinerea</name>
    <dbReference type="NCBI Taxonomy" id="1290391"/>
    <lineage>
        <taxon>Eukaryota</taxon>
        <taxon>Fungi</taxon>
        <taxon>Dikarya</taxon>
        <taxon>Ascomycota</taxon>
        <taxon>Pezizomycotina</taxon>
        <taxon>Leotiomycetes</taxon>
        <taxon>Helotiales</taxon>
        <taxon>Sclerotiniaceae</taxon>
        <taxon>Botrytis</taxon>
    </lineage>
</organism>
<dbReference type="Proteomes" id="UP000012045">
    <property type="component" value="Unassembled WGS sequence"/>
</dbReference>
<proteinExistence type="predicted"/>
<dbReference type="HOGENOM" id="CLU_634570_0_0_1"/>
<sequence length="432" mass="50638">MSKDNIQSGSAKSLGFGKAFVALSRTTVLTIASIKQKFKPGAITSDLPNEAKDKKQRKATLAKIQAKNKAAKKKSDKGKKKNKKKSMKKNKRTFNVPKHRSKARIEKRTRFGKVKKLTTLSKDSYLNVKNFFKRVHVVFCYTGWYQQFGNPEYPLDDKPRNSRTKSQERKYGPTRFKLFQTLPKEIRSKIWRATFESRIVTVEAHIKFDIEIRKMTLIGAKMTVPLALSVCRDSRAEALLWYRDLVPEHARPIYFHPTLDSFAIMAMRSACHPDPRERFEETRYTVKDALWFLGHMGSLYKQIPKFVGCITIPRAFWSNERYWDTKMQLAWNEGWGYDGLREIFVLQYQDYSSQDLEHEKFLTGYFKIIKRKHPGCSVPRIRIISDFLGYSPYSSDEFSSIMGQGMYEDIVREKFKLFRCDACWIKWFESDF</sequence>
<feature type="domain" description="2EXR" evidence="2">
    <location>
        <begin position="176"/>
        <end position="261"/>
    </location>
</feature>
<dbReference type="InterPro" id="IPR045518">
    <property type="entry name" value="2EXR"/>
</dbReference>
<feature type="region of interest" description="Disordered" evidence="1">
    <location>
        <begin position="42"/>
        <end position="103"/>
    </location>
</feature>
<gene>
    <name evidence="3" type="ORF">BcDW1_2984</name>
</gene>
<evidence type="ECO:0000313" key="4">
    <source>
        <dbReference type="Proteomes" id="UP000012045"/>
    </source>
</evidence>
<dbReference type="PANTHER" id="PTHR35910">
    <property type="entry name" value="2EXR DOMAIN-CONTAINING PROTEIN"/>
    <property type="match status" value="1"/>
</dbReference>
<dbReference type="AlphaFoldDB" id="M7TXH5"/>